<dbReference type="OrthoDB" id="1749434at2759"/>
<accession>A0A7J0G0X7</accession>
<gene>
    <name evidence="2" type="ORF">Acr_17g0000690</name>
</gene>
<feature type="domain" description="Retrotransposon gag" evidence="1">
    <location>
        <begin position="32"/>
        <end position="72"/>
    </location>
</feature>
<reference evidence="2 3" key="1">
    <citation type="submission" date="2019-07" db="EMBL/GenBank/DDBJ databases">
        <title>De Novo Assembly of kiwifruit Actinidia rufa.</title>
        <authorList>
            <person name="Sugita-Konishi S."/>
            <person name="Sato K."/>
            <person name="Mori E."/>
            <person name="Abe Y."/>
            <person name="Kisaki G."/>
            <person name="Hamano K."/>
            <person name="Suezawa K."/>
            <person name="Otani M."/>
            <person name="Fukuda T."/>
            <person name="Manabe T."/>
            <person name="Gomi K."/>
            <person name="Tabuchi M."/>
            <person name="Akimitsu K."/>
            <person name="Kataoka I."/>
        </authorList>
    </citation>
    <scope>NUCLEOTIDE SEQUENCE [LARGE SCALE GENOMIC DNA]</scope>
    <source>
        <strain evidence="3">cv. Fuchu</strain>
    </source>
</reference>
<keyword evidence="3" id="KW-1185">Reference proteome</keyword>
<dbReference type="Pfam" id="PF03732">
    <property type="entry name" value="Retrotrans_gag"/>
    <property type="match status" value="1"/>
</dbReference>
<evidence type="ECO:0000313" key="2">
    <source>
        <dbReference type="EMBL" id="GFZ04497.1"/>
    </source>
</evidence>
<sequence>MVGKAMPRSTSSVFVDKLRVHSGDRNVSLKEFSISLTDRAYSWYAILPPSSLASWEDLAKKFHSKFFYVDSEDLLTYVGRFRELAVDMQDLVAEDHLVKLLGALLGSHLAHLVTNHRHGGHPPFEGHKHTQPLVPPTGIGMTEANAQGLRSPLPSW</sequence>
<name>A0A7J0G0X7_9ERIC</name>
<dbReference type="EMBL" id="BJWL01000017">
    <property type="protein sequence ID" value="GFZ04497.1"/>
    <property type="molecule type" value="Genomic_DNA"/>
</dbReference>
<proteinExistence type="predicted"/>
<dbReference type="Proteomes" id="UP000585474">
    <property type="component" value="Unassembled WGS sequence"/>
</dbReference>
<dbReference type="InterPro" id="IPR005162">
    <property type="entry name" value="Retrotrans_gag_dom"/>
</dbReference>
<dbReference type="AlphaFoldDB" id="A0A7J0G0X7"/>
<protein>
    <recommendedName>
        <fullName evidence="1">Retrotransposon gag domain-containing protein</fullName>
    </recommendedName>
</protein>
<organism evidence="2 3">
    <name type="scientific">Actinidia rufa</name>
    <dbReference type="NCBI Taxonomy" id="165716"/>
    <lineage>
        <taxon>Eukaryota</taxon>
        <taxon>Viridiplantae</taxon>
        <taxon>Streptophyta</taxon>
        <taxon>Embryophyta</taxon>
        <taxon>Tracheophyta</taxon>
        <taxon>Spermatophyta</taxon>
        <taxon>Magnoliopsida</taxon>
        <taxon>eudicotyledons</taxon>
        <taxon>Gunneridae</taxon>
        <taxon>Pentapetalae</taxon>
        <taxon>asterids</taxon>
        <taxon>Ericales</taxon>
        <taxon>Actinidiaceae</taxon>
        <taxon>Actinidia</taxon>
    </lineage>
</organism>
<evidence type="ECO:0000313" key="3">
    <source>
        <dbReference type="Proteomes" id="UP000585474"/>
    </source>
</evidence>
<comment type="caution">
    <text evidence="2">The sequence shown here is derived from an EMBL/GenBank/DDBJ whole genome shotgun (WGS) entry which is preliminary data.</text>
</comment>
<evidence type="ECO:0000259" key="1">
    <source>
        <dbReference type="Pfam" id="PF03732"/>
    </source>
</evidence>